<dbReference type="AlphaFoldDB" id="A0A520X6X9"/>
<dbReference type="Proteomes" id="UP000322454">
    <property type="component" value="Unassembled WGS sequence"/>
</dbReference>
<dbReference type="Gene3D" id="2.30.30.830">
    <property type="match status" value="1"/>
</dbReference>
<dbReference type="InterPro" id="IPR007446">
    <property type="entry name" value="PilP"/>
</dbReference>
<dbReference type="Pfam" id="PF04351">
    <property type="entry name" value="PilP"/>
    <property type="match status" value="1"/>
</dbReference>
<gene>
    <name evidence="2" type="ORF">EVJ48_09835</name>
</gene>
<sequence>MAIINKPPINNTNDMAENLIKKIKQGKRFKFIFEFLSFAAFLVFLTGLIFYAPSCYAGSVNNNGTHNKSKQVKKVKSSNIAYPYYLKRDPFQTFLYTQRPTTSFKSGELPLLQYAVSSLKVVGIMSRRGKYFAMVQTPDGRSYIVTDGSLIGVNRAKVVSITSSAVNLVERTYNILGQMRSMNLVMPLQ</sequence>
<dbReference type="EMBL" id="SHMQ01000051">
    <property type="protein sequence ID" value="RZV36865.1"/>
    <property type="molecule type" value="Genomic_DNA"/>
</dbReference>
<proteinExistence type="predicted"/>
<evidence type="ECO:0000256" key="1">
    <source>
        <dbReference type="SAM" id="Phobius"/>
    </source>
</evidence>
<comment type="caution">
    <text evidence="2">The sequence shown here is derived from an EMBL/GenBank/DDBJ whole genome shotgun (WGS) entry which is preliminary data.</text>
</comment>
<evidence type="ECO:0000313" key="2">
    <source>
        <dbReference type="EMBL" id="RZV36865.1"/>
    </source>
</evidence>
<keyword evidence="1" id="KW-1133">Transmembrane helix</keyword>
<accession>A0A520X6X9</accession>
<name>A0A520X6X9_9DELT</name>
<reference evidence="2 3" key="1">
    <citation type="submission" date="2019-01" db="EMBL/GenBank/DDBJ databases">
        <title>Insights into ecological role of a new deltaproteobacterial order Candidatus Sinidesulfobacterales (Sva0485) by metagenomics and metatranscriptomics.</title>
        <authorList>
            <person name="Tan S."/>
            <person name="Liu J."/>
            <person name="Fang Y."/>
            <person name="Hedlund B."/>
            <person name="Lian Z.-H."/>
            <person name="Huang L.-Y."/>
            <person name="Li J.-T."/>
            <person name="Huang L.-N."/>
            <person name="Li W.-J."/>
            <person name="Jiang H.-C."/>
            <person name="Dong H.-L."/>
            <person name="Shu W.-S."/>
        </authorList>
    </citation>
    <scope>NUCLEOTIDE SEQUENCE [LARGE SCALE GENOMIC DNA]</scope>
    <source>
        <strain evidence="2">AP4</strain>
    </source>
</reference>
<evidence type="ECO:0000313" key="3">
    <source>
        <dbReference type="Proteomes" id="UP000322454"/>
    </source>
</evidence>
<keyword evidence="1" id="KW-0812">Transmembrane</keyword>
<protein>
    <recommendedName>
        <fullName evidence="4">Pilus assembly protein PilP</fullName>
    </recommendedName>
</protein>
<feature type="transmembrane region" description="Helical" evidence="1">
    <location>
        <begin position="31"/>
        <end position="52"/>
    </location>
</feature>
<evidence type="ECO:0008006" key="4">
    <source>
        <dbReference type="Google" id="ProtNLM"/>
    </source>
</evidence>
<organism evidence="2 3">
    <name type="scientific">Candidatus Acidulodesulfobacterium acidiphilum</name>
    <dbReference type="NCBI Taxonomy" id="2597224"/>
    <lineage>
        <taxon>Bacteria</taxon>
        <taxon>Deltaproteobacteria</taxon>
        <taxon>Candidatus Acidulodesulfobacterales</taxon>
        <taxon>Candidatus Acidulodesulfobacterium</taxon>
    </lineage>
</organism>
<keyword evidence="1" id="KW-0472">Membrane</keyword>